<reference evidence="1 2" key="1">
    <citation type="submission" date="2017-10" db="EMBL/GenBank/DDBJ databases">
        <title>Draft genome of Longibacter Salinarum.</title>
        <authorList>
            <person name="Goh K.M."/>
            <person name="Shamsir M.S."/>
            <person name="Lim S.W."/>
        </authorList>
    </citation>
    <scope>NUCLEOTIDE SEQUENCE [LARGE SCALE GENOMIC DNA]</scope>
    <source>
        <strain evidence="1 2">KCTC 52045</strain>
    </source>
</reference>
<dbReference type="Proteomes" id="UP000220102">
    <property type="component" value="Unassembled WGS sequence"/>
</dbReference>
<dbReference type="AlphaFoldDB" id="A0A2A8CT34"/>
<dbReference type="EMBL" id="PDEQ01000015">
    <property type="protein sequence ID" value="PEN10371.1"/>
    <property type="molecule type" value="Genomic_DNA"/>
</dbReference>
<protein>
    <submittedName>
        <fullName evidence="1">Uncharacterized protein</fullName>
    </submittedName>
</protein>
<keyword evidence="2" id="KW-1185">Reference proteome</keyword>
<evidence type="ECO:0000313" key="1">
    <source>
        <dbReference type="EMBL" id="PEN10371.1"/>
    </source>
</evidence>
<dbReference type="RefSeq" id="WP_098079304.1">
    <property type="nucleotide sequence ID" value="NZ_PDEQ01000015.1"/>
</dbReference>
<accession>A0A2A8CT34</accession>
<name>A0A2A8CT34_9BACT</name>
<evidence type="ECO:0000313" key="2">
    <source>
        <dbReference type="Proteomes" id="UP000220102"/>
    </source>
</evidence>
<comment type="caution">
    <text evidence="1">The sequence shown here is derived from an EMBL/GenBank/DDBJ whole genome shotgun (WGS) entry which is preliminary data.</text>
</comment>
<sequence length="141" mass="15984">MSTATTILPQESPLVVRNVLKRAARKINNLRGKVNATDTFLCFESYQYTQAELLEEASEVEEFLASAFDKILAQTPNMSENQLDNAQEQYDEVVQMLRAVREVIYSRGRTAMEYLSRFVEQAEVLATTLLGLTTTVKLLRS</sequence>
<organism evidence="1 2">
    <name type="scientific">Longibacter salinarum</name>
    <dbReference type="NCBI Taxonomy" id="1850348"/>
    <lineage>
        <taxon>Bacteria</taxon>
        <taxon>Pseudomonadati</taxon>
        <taxon>Rhodothermota</taxon>
        <taxon>Rhodothermia</taxon>
        <taxon>Rhodothermales</taxon>
        <taxon>Salisaetaceae</taxon>
        <taxon>Longibacter</taxon>
    </lineage>
</organism>
<gene>
    <name evidence="1" type="ORF">CRI94_17285</name>
</gene>
<proteinExistence type="predicted"/>